<gene>
    <name evidence="8" type="ORF">POL25_08830</name>
</gene>
<reference evidence="8 9" key="1">
    <citation type="submission" date="2022-11" db="EMBL/GenBank/DDBJ databases">
        <title>Minimal conservation of predation-associated metabolite biosynthetic gene clusters underscores biosynthetic potential of Myxococcota including descriptions for ten novel species: Archangium lansinium sp. nov., Myxococcus landrumus sp. nov., Nannocystis bai.</title>
        <authorList>
            <person name="Ahearne A."/>
            <person name="Stevens C."/>
            <person name="Dowd S."/>
        </authorList>
    </citation>
    <scope>NUCLEOTIDE SEQUENCE [LARGE SCALE GENOMIC DNA]</scope>
    <source>
        <strain evidence="8 9">BB15-2</strain>
    </source>
</reference>
<dbReference type="RefSeq" id="WP_272085480.1">
    <property type="nucleotide sequence ID" value="NZ_JAQNDL010000001.1"/>
</dbReference>
<dbReference type="PANTHER" id="PTHR43133">
    <property type="entry name" value="RNA POLYMERASE ECF-TYPE SIGMA FACTO"/>
    <property type="match status" value="1"/>
</dbReference>
<feature type="domain" description="RNA polymerase sigma-70 region 2" evidence="6">
    <location>
        <begin position="27"/>
        <end position="95"/>
    </location>
</feature>
<sequence>MGPEPGEDDLSLLHAWQAGTIAAGRALIARHYASVYRFFFSKVSGDACEDLTQGTFEALCRRRDAFRGGTASFKGFVFGIARNKLLEHIRHRSRRGPTFDPAEESVIDPATEGSLSSLLADRQIEHVVSQALRGLSLDDRIVLELKEYEQLTARELAELFAVPGGTMAGRIARARERLREATELLLAQPDLRDSQVRDLDSAMRSIGDKIDGYLRARK</sequence>
<evidence type="ECO:0000259" key="6">
    <source>
        <dbReference type="Pfam" id="PF04542"/>
    </source>
</evidence>
<evidence type="ECO:0000256" key="2">
    <source>
        <dbReference type="ARBA" id="ARBA00023015"/>
    </source>
</evidence>
<evidence type="ECO:0000256" key="5">
    <source>
        <dbReference type="ARBA" id="ARBA00023163"/>
    </source>
</evidence>
<dbReference type="InterPro" id="IPR013324">
    <property type="entry name" value="RNA_pol_sigma_r3/r4-like"/>
</dbReference>
<evidence type="ECO:0000256" key="3">
    <source>
        <dbReference type="ARBA" id="ARBA00023082"/>
    </source>
</evidence>
<dbReference type="InterPro" id="IPR039425">
    <property type="entry name" value="RNA_pol_sigma-70-like"/>
</dbReference>
<dbReference type="InterPro" id="IPR013249">
    <property type="entry name" value="RNA_pol_sigma70_r4_t2"/>
</dbReference>
<dbReference type="PANTHER" id="PTHR43133:SF8">
    <property type="entry name" value="RNA POLYMERASE SIGMA FACTOR HI_1459-RELATED"/>
    <property type="match status" value="1"/>
</dbReference>
<comment type="caution">
    <text evidence="8">The sequence shown here is derived from an EMBL/GenBank/DDBJ whole genome shotgun (WGS) entry which is preliminary data.</text>
</comment>
<dbReference type="Gene3D" id="1.10.1740.10">
    <property type="match status" value="1"/>
</dbReference>
<name>A0ABT5DVA3_9BACT</name>
<dbReference type="Proteomes" id="UP001221686">
    <property type="component" value="Unassembled WGS sequence"/>
</dbReference>
<comment type="similarity">
    <text evidence="1">Belongs to the sigma-70 factor family. ECF subfamily.</text>
</comment>
<keyword evidence="2" id="KW-0805">Transcription regulation</keyword>
<dbReference type="EMBL" id="JAQNDL010000001">
    <property type="protein sequence ID" value="MDC0716994.1"/>
    <property type="molecule type" value="Genomic_DNA"/>
</dbReference>
<dbReference type="InterPro" id="IPR007627">
    <property type="entry name" value="RNA_pol_sigma70_r2"/>
</dbReference>
<dbReference type="InterPro" id="IPR036388">
    <property type="entry name" value="WH-like_DNA-bd_sf"/>
</dbReference>
<evidence type="ECO:0000256" key="4">
    <source>
        <dbReference type="ARBA" id="ARBA00023125"/>
    </source>
</evidence>
<dbReference type="NCBIfam" id="TIGR02937">
    <property type="entry name" value="sigma70-ECF"/>
    <property type="match status" value="1"/>
</dbReference>
<keyword evidence="5" id="KW-0804">Transcription</keyword>
<dbReference type="SUPFAM" id="SSF88946">
    <property type="entry name" value="Sigma2 domain of RNA polymerase sigma factors"/>
    <property type="match status" value="1"/>
</dbReference>
<feature type="domain" description="RNA polymerase sigma factor 70 region 4 type 2" evidence="7">
    <location>
        <begin position="128"/>
        <end position="178"/>
    </location>
</feature>
<dbReference type="InterPro" id="IPR013325">
    <property type="entry name" value="RNA_pol_sigma_r2"/>
</dbReference>
<keyword evidence="4" id="KW-0238">DNA-binding</keyword>
<evidence type="ECO:0000256" key="1">
    <source>
        <dbReference type="ARBA" id="ARBA00010641"/>
    </source>
</evidence>
<keyword evidence="3" id="KW-0731">Sigma factor</keyword>
<keyword evidence="9" id="KW-1185">Reference proteome</keyword>
<dbReference type="SUPFAM" id="SSF88659">
    <property type="entry name" value="Sigma3 and sigma4 domains of RNA polymerase sigma factors"/>
    <property type="match status" value="1"/>
</dbReference>
<dbReference type="Pfam" id="PF08281">
    <property type="entry name" value="Sigma70_r4_2"/>
    <property type="match status" value="1"/>
</dbReference>
<dbReference type="Pfam" id="PF04542">
    <property type="entry name" value="Sigma70_r2"/>
    <property type="match status" value="1"/>
</dbReference>
<proteinExistence type="inferred from homology"/>
<evidence type="ECO:0000313" key="9">
    <source>
        <dbReference type="Proteomes" id="UP001221686"/>
    </source>
</evidence>
<evidence type="ECO:0000259" key="7">
    <source>
        <dbReference type="Pfam" id="PF08281"/>
    </source>
</evidence>
<dbReference type="InterPro" id="IPR014284">
    <property type="entry name" value="RNA_pol_sigma-70_dom"/>
</dbReference>
<evidence type="ECO:0000313" key="8">
    <source>
        <dbReference type="EMBL" id="MDC0716994.1"/>
    </source>
</evidence>
<protein>
    <submittedName>
        <fullName evidence="8">RNA polymerase sigma factor</fullName>
    </submittedName>
</protein>
<dbReference type="Gene3D" id="1.10.10.10">
    <property type="entry name" value="Winged helix-like DNA-binding domain superfamily/Winged helix DNA-binding domain"/>
    <property type="match status" value="1"/>
</dbReference>
<organism evidence="8 9">
    <name type="scientific">Nannocystis bainbridge</name>
    <dbReference type="NCBI Taxonomy" id="2995303"/>
    <lineage>
        <taxon>Bacteria</taxon>
        <taxon>Pseudomonadati</taxon>
        <taxon>Myxococcota</taxon>
        <taxon>Polyangia</taxon>
        <taxon>Nannocystales</taxon>
        <taxon>Nannocystaceae</taxon>
        <taxon>Nannocystis</taxon>
    </lineage>
</organism>
<accession>A0ABT5DVA3</accession>